<feature type="transmembrane region" description="Helical" evidence="7">
    <location>
        <begin position="200"/>
        <end position="219"/>
    </location>
</feature>
<feature type="transmembrane region" description="Helical" evidence="7">
    <location>
        <begin position="304"/>
        <end position="330"/>
    </location>
</feature>
<dbReference type="GO" id="GO:0071916">
    <property type="term" value="F:dipeptide transmembrane transporter activity"/>
    <property type="evidence" value="ECO:0007669"/>
    <property type="project" value="TreeGrafter"/>
</dbReference>
<comment type="subcellular location">
    <subcellularLocation>
        <location evidence="1 7">Cell membrane</location>
        <topology evidence="1 7">Multi-pass membrane protein</topology>
    </subcellularLocation>
</comment>
<evidence type="ECO:0000256" key="6">
    <source>
        <dbReference type="ARBA" id="ARBA00023136"/>
    </source>
</evidence>
<keyword evidence="10" id="KW-1185">Reference proteome</keyword>
<evidence type="ECO:0000256" key="5">
    <source>
        <dbReference type="ARBA" id="ARBA00022989"/>
    </source>
</evidence>
<dbReference type="InterPro" id="IPR045621">
    <property type="entry name" value="BPD_transp_1_N"/>
</dbReference>
<sequence>MFAYVAKRIVAMPFLLLGVITVAFLLTHFTAADPLTSIIGERQMNNPDVVEAARQRWGLDRSLPEQYLVYLGNLVTGDFGTSFRTRQPVAQDLIVRLPATLELVISAMILGTVFGITLGVFAARSRGGVIDNLARLFALVGASAPVFWSGLLVLFVFSVQLGWLPGPGRIDARAVAPPFVTGFFTIDSLLAGDWAGFRSALLHLLLPASVLGWTVTGIVSRMVRASMLDVLSQEYILAARAKGASPVRVLLHHALRNAMLPTLTIIGFSFAYLITGAVLTETIFAWPGIGSYAVSAARGLDHPAIVGVTIVGGAAFLVSNLLTDIAYAVVDPRVKLGAKVGA</sequence>
<evidence type="ECO:0000256" key="4">
    <source>
        <dbReference type="ARBA" id="ARBA00022692"/>
    </source>
</evidence>
<dbReference type="Proteomes" id="UP000630142">
    <property type="component" value="Unassembled WGS sequence"/>
</dbReference>
<evidence type="ECO:0000313" key="9">
    <source>
        <dbReference type="EMBL" id="GHD20659.1"/>
    </source>
</evidence>
<feature type="transmembrane region" description="Helical" evidence="7">
    <location>
        <begin position="258"/>
        <end position="284"/>
    </location>
</feature>
<evidence type="ECO:0000256" key="7">
    <source>
        <dbReference type="RuleBase" id="RU363032"/>
    </source>
</evidence>
<keyword evidence="4 7" id="KW-0812">Transmembrane</keyword>
<evidence type="ECO:0000256" key="3">
    <source>
        <dbReference type="ARBA" id="ARBA00022475"/>
    </source>
</evidence>
<comment type="caution">
    <text evidence="9">The sequence shown here is derived from an EMBL/GenBank/DDBJ whole genome shotgun (WGS) entry which is preliminary data.</text>
</comment>
<dbReference type="PROSITE" id="PS50928">
    <property type="entry name" value="ABC_TM1"/>
    <property type="match status" value="1"/>
</dbReference>
<keyword evidence="2 7" id="KW-0813">Transport</keyword>
<dbReference type="InterPro" id="IPR035906">
    <property type="entry name" value="MetI-like_sf"/>
</dbReference>
<dbReference type="PANTHER" id="PTHR43163:SF6">
    <property type="entry name" value="DIPEPTIDE TRANSPORT SYSTEM PERMEASE PROTEIN DPPB-RELATED"/>
    <property type="match status" value="1"/>
</dbReference>
<evidence type="ECO:0000256" key="1">
    <source>
        <dbReference type="ARBA" id="ARBA00004651"/>
    </source>
</evidence>
<proteinExistence type="inferred from homology"/>
<organism evidence="9 10">
    <name type="scientific">Tianweitania populi</name>
    <dbReference type="NCBI Taxonomy" id="1607949"/>
    <lineage>
        <taxon>Bacteria</taxon>
        <taxon>Pseudomonadati</taxon>
        <taxon>Pseudomonadota</taxon>
        <taxon>Alphaproteobacteria</taxon>
        <taxon>Hyphomicrobiales</taxon>
        <taxon>Phyllobacteriaceae</taxon>
        <taxon>Tianweitania</taxon>
    </lineage>
</organism>
<keyword evidence="5 7" id="KW-1133">Transmembrane helix</keyword>
<dbReference type="SUPFAM" id="SSF161098">
    <property type="entry name" value="MetI-like"/>
    <property type="match status" value="1"/>
</dbReference>
<evidence type="ECO:0000259" key="8">
    <source>
        <dbReference type="PROSITE" id="PS50928"/>
    </source>
</evidence>
<keyword evidence="6 7" id="KW-0472">Membrane</keyword>
<reference evidence="9" key="2">
    <citation type="submission" date="2020-09" db="EMBL/GenBank/DDBJ databases">
        <authorList>
            <person name="Sun Q."/>
            <person name="Kim S."/>
        </authorList>
    </citation>
    <scope>NUCLEOTIDE SEQUENCE</scope>
    <source>
        <strain evidence="9">KCTC 42249</strain>
    </source>
</reference>
<feature type="domain" description="ABC transmembrane type-1" evidence="8">
    <location>
        <begin position="97"/>
        <end position="327"/>
    </location>
</feature>
<dbReference type="Gene3D" id="1.10.3720.10">
    <property type="entry name" value="MetI-like"/>
    <property type="match status" value="1"/>
</dbReference>
<reference evidence="9" key="1">
    <citation type="journal article" date="2014" name="Int. J. Syst. Evol. Microbiol.">
        <title>Complete genome sequence of Corynebacterium casei LMG S-19264T (=DSM 44701T), isolated from a smear-ripened cheese.</title>
        <authorList>
            <consortium name="US DOE Joint Genome Institute (JGI-PGF)"/>
            <person name="Walter F."/>
            <person name="Albersmeier A."/>
            <person name="Kalinowski J."/>
            <person name="Ruckert C."/>
        </authorList>
    </citation>
    <scope>NUCLEOTIDE SEQUENCE</scope>
    <source>
        <strain evidence="9">KCTC 42249</strain>
    </source>
</reference>
<dbReference type="GO" id="GO:0005886">
    <property type="term" value="C:plasma membrane"/>
    <property type="evidence" value="ECO:0007669"/>
    <property type="project" value="UniProtKB-SubCell"/>
</dbReference>
<accession>A0A8J3GM21</accession>
<gene>
    <name evidence="9" type="ORF">GCM10016234_33120</name>
</gene>
<dbReference type="PANTHER" id="PTHR43163">
    <property type="entry name" value="DIPEPTIDE TRANSPORT SYSTEM PERMEASE PROTEIN DPPB-RELATED"/>
    <property type="match status" value="1"/>
</dbReference>
<keyword evidence="3" id="KW-1003">Cell membrane</keyword>
<dbReference type="AlphaFoldDB" id="A0A8J3GM21"/>
<feature type="transmembrane region" description="Helical" evidence="7">
    <location>
        <begin position="103"/>
        <end position="124"/>
    </location>
</feature>
<dbReference type="Pfam" id="PF00528">
    <property type="entry name" value="BPD_transp_1"/>
    <property type="match status" value="1"/>
</dbReference>
<dbReference type="Pfam" id="PF19300">
    <property type="entry name" value="BPD_transp_1_N"/>
    <property type="match status" value="1"/>
</dbReference>
<dbReference type="RefSeq" id="WP_195826300.1">
    <property type="nucleotide sequence ID" value="NZ_BMZQ01000003.1"/>
</dbReference>
<evidence type="ECO:0000256" key="2">
    <source>
        <dbReference type="ARBA" id="ARBA00022448"/>
    </source>
</evidence>
<dbReference type="CDD" id="cd06261">
    <property type="entry name" value="TM_PBP2"/>
    <property type="match status" value="1"/>
</dbReference>
<comment type="similarity">
    <text evidence="7">Belongs to the binding-protein-dependent transport system permease family.</text>
</comment>
<dbReference type="InterPro" id="IPR000515">
    <property type="entry name" value="MetI-like"/>
</dbReference>
<feature type="transmembrane region" description="Helical" evidence="7">
    <location>
        <begin position="136"/>
        <end position="157"/>
    </location>
</feature>
<dbReference type="EMBL" id="BMZQ01000003">
    <property type="protein sequence ID" value="GHD20659.1"/>
    <property type="molecule type" value="Genomic_DNA"/>
</dbReference>
<name>A0A8J3GM21_9HYPH</name>
<protein>
    <submittedName>
        <fullName evidence="9">Peptide ABC transporter permease</fullName>
    </submittedName>
</protein>
<evidence type="ECO:0000313" key="10">
    <source>
        <dbReference type="Proteomes" id="UP000630142"/>
    </source>
</evidence>